<reference evidence="1" key="1">
    <citation type="submission" date="2020-05" db="EMBL/GenBank/DDBJ databases">
        <authorList>
            <person name="Chiriac C."/>
            <person name="Salcher M."/>
            <person name="Ghai R."/>
            <person name="Kavagutti S V."/>
        </authorList>
    </citation>
    <scope>NUCLEOTIDE SEQUENCE</scope>
</reference>
<sequence length="120" mass="13594">MTFYDVTLYGSKVAGSAHGMAAVFGALGAVDKWYAFDPEFVRNEPRCEECALTGIYEGKAGTALYHTLLVREQVARDVELCGDFSWRKKKGIGRRVPREYFEQIVQEGEETWFTLDISEI</sequence>
<accession>A0A6J6C0W2</accession>
<proteinExistence type="predicted"/>
<protein>
    <submittedName>
        <fullName evidence="1">Unannotated protein</fullName>
    </submittedName>
</protein>
<organism evidence="1">
    <name type="scientific">freshwater metagenome</name>
    <dbReference type="NCBI Taxonomy" id="449393"/>
    <lineage>
        <taxon>unclassified sequences</taxon>
        <taxon>metagenomes</taxon>
        <taxon>ecological metagenomes</taxon>
    </lineage>
</organism>
<evidence type="ECO:0000313" key="1">
    <source>
        <dbReference type="EMBL" id="CAB4544970.1"/>
    </source>
</evidence>
<dbReference type="EMBL" id="CAEZSH010000132">
    <property type="protein sequence ID" value="CAB4544970.1"/>
    <property type="molecule type" value="Genomic_DNA"/>
</dbReference>
<gene>
    <name evidence="1" type="ORF">UFOPK1410_00906</name>
</gene>
<name>A0A6J6C0W2_9ZZZZ</name>
<dbReference type="AlphaFoldDB" id="A0A6J6C0W2"/>